<sequence length="293" mass="33882">MSFQVSVIIPVFNSEKYLEKSVQSALDLPEVLEVILIEDGSTDDSLKLCKALSEKEERVRLLQHPNQENRGVSSSRNLGIKSAKAKYVAFLDADDWYLPNRFKAEKDLVSQGKAFDGIYGATGFFEEENGVLNTQKLTTIPKKVKPQDLVMTFLDTTHDRFTTDAITFRKSFLDEIGYFNERMRLREDTHLWIRAAALGNIEQGLHREAVAIRRVHDSNSSRKLDDESMRVLYSYLYHSLRKNKKVRKDAMNLIFRRYIGTQTFSPWKRALLATTELGRRPYMIDKVIFRSKS</sequence>
<evidence type="ECO:0000313" key="2">
    <source>
        <dbReference type="EMBL" id="MDN3204712.1"/>
    </source>
</evidence>
<evidence type="ECO:0000259" key="1">
    <source>
        <dbReference type="Pfam" id="PF00535"/>
    </source>
</evidence>
<keyword evidence="3" id="KW-1185">Reference proteome</keyword>
<proteinExistence type="predicted"/>
<dbReference type="PANTHER" id="PTHR22916:SF3">
    <property type="entry name" value="UDP-GLCNAC:BETAGAL BETA-1,3-N-ACETYLGLUCOSAMINYLTRANSFERASE-LIKE PROTEIN 1"/>
    <property type="match status" value="1"/>
</dbReference>
<dbReference type="GO" id="GO:0016757">
    <property type="term" value="F:glycosyltransferase activity"/>
    <property type="evidence" value="ECO:0007669"/>
    <property type="project" value="UniProtKB-KW"/>
</dbReference>
<dbReference type="SUPFAM" id="SSF53448">
    <property type="entry name" value="Nucleotide-diphospho-sugar transferases"/>
    <property type="match status" value="1"/>
</dbReference>
<accession>A0ABT7YDV4</accession>
<dbReference type="InterPro" id="IPR001173">
    <property type="entry name" value="Glyco_trans_2-like"/>
</dbReference>
<dbReference type="RefSeq" id="WP_290000410.1">
    <property type="nucleotide sequence ID" value="NZ_JAUEPH010000004.1"/>
</dbReference>
<keyword evidence="2" id="KW-0328">Glycosyltransferase</keyword>
<gene>
    <name evidence="2" type="ORF">QVH07_11160</name>
</gene>
<dbReference type="EC" id="2.4.-.-" evidence="2"/>
<organism evidence="2 3">
    <name type="scientific">Algoriphagus sediminis</name>
    <dbReference type="NCBI Taxonomy" id="3057113"/>
    <lineage>
        <taxon>Bacteria</taxon>
        <taxon>Pseudomonadati</taxon>
        <taxon>Bacteroidota</taxon>
        <taxon>Cytophagia</taxon>
        <taxon>Cytophagales</taxon>
        <taxon>Cyclobacteriaceae</taxon>
        <taxon>Algoriphagus</taxon>
    </lineage>
</organism>
<name>A0ABT7YDV4_9BACT</name>
<protein>
    <submittedName>
        <fullName evidence="2">Glycosyltransferase family A protein</fullName>
        <ecNumber evidence="2">2.4.-.-</ecNumber>
    </submittedName>
</protein>
<dbReference type="Proteomes" id="UP001171916">
    <property type="component" value="Unassembled WGS sequence"/>
</dbReference>
<dbReference type="PANTHER" id="PTHR22916">
    <property type="entry name" value="GLYCOSYLTRANSFERASE"/>
    <property type="match status" value="1"/>
</dbReference>
<dbReference type="EMBL" id="JAUEPH010000004">
    <property type="protein sequence ID" value="MDN3204712.1"/>
    <property type="molecule type" value="Genomic_DNA"/>
</dbReference>
<dbReference type="InterPro" id="IPR029044">
    <property type="entry name" value="Nucleotide-diphossugar_trans"/>
</dbReference>
<reference evidence="2" key="1">
    <citation type="submission" date="2023-06" db="EMBL/GenBank/DDBJ databases">
        <title>Robiginitalea aurantiacus sp. nov. and Algoriphagus sediminis sp. nov., isolated from coastal sediment.</title>
        <authorList>
            <person name="Zhou Z.Y."/>
            <person name="An J."/>
            <person name="Jia Y.W."/>
            <person name="Du Z.J."/>
        </authorList>
    </citation>
    <scope>NUCLEOTIDE SEQUENCE</scope>
    <source>
        <strain evidence="2">C2-7</strain>
    </source>
</reference>
<keyword evidence="2" id="KW-0808">Transferase</keyword>
<dbReference type="Gene3D" id="3.90.550.10">
    <property type="entry name" value="Spore Coat Polysaccharide Biosynthesis Protein SpsA, Chain A"/>
    <property type="match status" value="1"/>
</dbReference>
<dbReference type="Pfam" id="PF00535">
    <property type="entry name" value="Glycos_transf_2"/>
    <property type="match status" value="1"/>
</dbReference>
<comment type="caution">
    <text evidence="2">The sequence shown here is derived from an EMBL/GenBank/DDBJ whole genome shotgun (WGS) entry which is preliminary data.</text>
</comment>
<dbReference type="CDD" id="cd00761">
    <property type="entry name" value="Glyco_tranf_GTA_type"/>
    <property type="match status" value="1"/>
</dbReference>
<feature type="domain" description="Glycosyltransferase 2-like" evidence="1">
    <location>
        <begin position="6"/>
        <end position="140"/>
    </location>
</feature>
<evidence type="ECO:0000313" key="3">
    <source>
        <dbReference type="Proteomes" id="UP001171916"/>
    </source>
</evidence>